<dbReference type="PROSITE" id="PS50278">
    <property type="entry name" value="PDGF_2"/>
    <property type="match status" value="1"/>
</dbReference>
<evidence type="ECO:0000256" key="1">
    <source>
        <dbReference type="ARBA" id="ARBA00004613"/>
    </source>
</evidence>
<dbReference type="GO" id="GO:0070374">
    <property type="term" value="P:positive regulation of ERK1 and ERK2 cascade"/>
    <property type="evidence" value="ECO:0007669"/>
    <property type="project" value="TreeGrafter"/>
</dbReference>
<dbReference type="GO" id="GO:0051781">
    <property type="term" value="P:positive regulation of cell division"/>
    <property type="evidence" value="ECO:0007669"/>
    <property type="project" value="UniProtKB-KW"/>
</dbReference>
<evidence type="ECO:0000256" key="5">
    <source>
        <dbReference type="ARBA" id="ARBA00022729"/>
    </source>
</evidence>
<dbReference type="InterPro" id="IPR029034">
    <property type="entry name" value="Cystine-knot_cytokine"/>
</dbReference>
<evidence type="ECO:0000256" key="3">
    <source>
        <dbReference type="ARBA" id="ARBA00022473"/>
    </source>
</evidence>
<dbReference type="GO" id="GO:0051897">
    <property type="term" value="P:positive regulation of phosphatidylinositol 3-kinase/protein kinase B signal transduction"/>
    <property type="evidence" value="ECO:0007669"/>
    <property type="project" value="TreeGrafter"/>
</dbReference>
<dbReference type="GO" id="GO:0005615">
    <property type="term" value="C:extracellular space"/>
    <property type="evidence" value="ECO:0007669"/>
    <property type="project" value="TreeGrafter"/>
</dbReference>
<dbReference type="GO" id="GO:0008284">
    <property type="term" value="P:positive regulation of cell population proliferation"/>
    <property type="evidence" value="ECO:0007669"/>
    <property type="project" value="TreeGrafter"/>
</dbReference>
<comment type="subcellular location">
    <subcellularLocation>
        <location evidence="1">Secreted</location>
    </subcellularLocation>
</comment>
<feature type="compositionally biased region" description="Basic and acidic residues" evidence="14">
    <location>
        <begin position="56"/>
        <end position="75"/>
    </location>
</feature>
<dbReference type="GO" id="GO:0005161">
    <property type="term" value="F:platelet-derived growth factor receptor binding"/>
    <property type="evidence" value="ECO:0007669"/>
    <property type="project" value="TreeGrafter"/>
</dbReference>
<evidence type="ECO:0000256" key="7">
    <source>
        <dbReference type="ARBA" id="ARBA00023157"/>
    </source>
</evidence>
<feature type="compositionally biased region" description="Acidic residues" evidence="14">
    <location>
        <begin position="194"/>
        <end position="206"/>
    </location>
</feature>
<protein>
    <recommendedName>
        <fullName evidence="10">Platelet-derived growth factor subunit A</fullName>
    </recommendedName>
    <alternativeName>
        <fullName evidence="12">Platelet-derived growth factor A chain</fullName>
    </alternativeName>
    <alternativeName>
        <fullName evidence="11">Platelet-derived growth factor alpha polypeptide</fullName>
    </alternativeName>
</protein>
<dbReference type="GO" id="GO:0008083">
    <property type="term" value="F:growth factor activity"/>
    <property type="evidence" value="ECO:0007669"/>
    <property type="project" value="UniProtKB-KW"/>
</dbReference>
<dbReference type="Pfam" id="PF04692">
    <property type="entry name" value="PDGF_N"/>
    <property type="match status" value="1"/>
</dbReference>
<evidence type="ECO:0000256" key="11">
    <source>
        <dbReference type="ARBA" id="ARBA00041285"/>
    </source>
</evidence>
<keyword evidence="6 13" id="KW-0339">Growth factor</keyword>
<evidence type="ECO:0000256" key="12">
    <source>
        <dbReference type="ARBA" id="ARBA00042479"/>
    </source>
</evidence>
<dbReference type="InterPro" id="IPR023581">
    <property type="entry name" value="PD_growth_factor_CS"/>
</dbReference>
<evidence type="ECO:0000259" key="16">
    <source>
        <dbReference type="PROSITE" id="PS50278"/>
    </source>
</evidence>
<feature type="compositionally biased region" description="Basic residues" evidence="14">
    <location>
        <begin position="76"/>
        <end position="87"/>
    </location>
</feature>
<evidence type="ECO:0000256" key="14">
    <source>
        <dbReference type="SAM" id="MobiDB-lite"/>
    </source>
</evidence>
<dbReference type="Gene3D" id="2.10.90.10">
    <property type="entry name" value="Cystine-knot cytokines"/>
    <property type="match status" value="1"/>
</dbReference>
<evidence type="ECO:0000313" key="18">
    <source>
        <dbReference type="Proteomes" id="UP001335648"/>
    </source>
</evidence>
<dbReference type="Pfam" id="PF00341">
    <property type="entry name" value="PDGF"/>
    <property type="match status" value="1"/>
</dbReference>
<feature type="chain" id="PRO_5042980628" description="Platelet-derived growth factor subunit A" evidence="15">
    <location>
        <begin position="18"/>
        <end position="235"/>
    </location>
</feature>
<comment type="caution">
    <text evidence="17">The sequence shown here is derived from an EMBL/GenBank/DDBJ whole genome shotgun (WGS) entry which is preliminary data.</text>
</comment>
<name>A0AAN8CA71_9TELE</name>
<feature type="region of interest" description="Disordered" evidence="14">
    <location>
        <begin position="56"/>
        <end position="88"/>
    </location>
</feature>
<evidence type="ECO:0000256" key="6">
    <source>
        <dbReference type="ARBA" id="ARBA00023030"/>
    </source>
</evidence>
<dbReference type="GO" id="GO:0048008">
    <property type="term" value="P:platelet-derived growth factor receptor signaling pathway"/>
    <property type="evidence" value="ECO:0007669"/>
    <property type="project" value="TreeGrafter"/>
</dbReference>
<keyword evidence="9" id="KW-0497">Mitogen</keyword>
<evidence type="ECO:0000256" key="10">
    <source>
        <dbReference type="ARBA" id="ARBA00040278"/>
    </source>
</evidence>
<evidence type="ECO:0000256" key="13">
    <source>
        <dbReference type="RuleBase" id="RU003818"/>
    </source>
</evidence>
<dbReference type="SMART" id="SM00141">
    <property type="entry name" value="PDGF"/>
    <property type="match status" value="1"/>
</dbReference>
<dbReference type="PROSITE" id="PS00249">
    <property type="entry name" value="PDGF_1"/>
    <property type="match status" value="1"/>
</dbReference>
<feature type="region of interest" description="Disordered" evidence="14">
    <location>
        <begin position="186"/>
        <end position="207"/>
    </location>
</feature>
<keyword evidence="8" id="KW-0325">Glycoprotein</keyword>
<reference evidence="17 18" key="1">
    <citation type="journal article" date="2023" name="Mol. Biol. Evol.">
        <title>Genomics of Secondarily Temperate Adaptation in the Only Non-Antarctic Icefish.</title>
        <authorList>
            <person name="Rivera-Colon A.G."/>
            <person name="Rayamajhi N."/>
            <person name="Minhas B.F."/>
            <person name="Madrigal G."/>
            <person name="Bilyk K.T."/>
            <person name="Yoon V."/>
            <person name="Hune M."/>
            <person name="Gregory S."/>
            <person name="Cheng C.H.C."/>
            <person name="Catchen J.M."/>
        </authorList>
    </citation>
    <scope>NUCLEOTIDE SEQUENCE [LARGE SCALE GENOMIC DNA]</scope>
    <source>
        <strain evidence="17">JC2023a</strain>
    </source>
</reference>
<accession>A0AAN8CA71</accession>
<dbReference type="Proteomes" id="UP001335648">
    <property type="component" value="Unassembled WGS sequence"/>
</dbReference>
<evidence type="ECO:0000256" key="8">
    <source>
        <dbReference type="ARBA" id="ARBA00023180"/>
    </source>
</evidence>
<keyword evidence="5 15" id="KW-0732">Signal</keyword>
<keyword evidence="4" id="KW-0964">Secreted</keyword>
<dbReference type="GO" id="GO:0030335">
    <property type="term" value="P:positive regulation of cell migration"/>
    <property type="evidence" value="ECO:0007669"/>
    <property type="project" value="TreeGrafter"/>
</dbReference>
<evidence type="ECO:0000256" key="15">
    <source>
        <dbReference type="SAM" id="SignalP"/>
    </source>
</evidence>
<keyword evidence="18" id="KW-1185">Reference proteome</keyword>
<evidence type="ECO:0000256" key="9">
    <source>
        <dbReference type="ARBA" id="ARBA00023246"/>
    </source>
</evidence>
<dbReference type="AlphaFoldDB" id="A0AAN8CA71"/>
<evidence type="ECO:0000256" key="2">
    <source>
        <dbReference type="ARBA" id="ARBA00006686"/>
    </source>
</evidence>
<feature type="domain" description="Platelet-derived growth factor (PDGF) family profile" evidence="16">
    <location>
        <begin position="85"/>
        <end position="186"/>
    </location>
</feature>
<evidence type="ECO:0000313" key="17">
    <source>
        <dbReference type="EMBL" id="KAK5898695.1"/>
    </source>
</evidence>
<dbReference type="GO" id="GO:0016020">
    <property type="term" value="C:membrane"/>
    <property type="evidence" value="ECO:0007669"/>
    <property type="project" value="InterPro"/>
</dbReference>
<feature type="signal peptide" evidence="15">
    <location>
        <begin position="1"/>
        <end position="17"/>
    </location>
</feature>
<proteinExistence type="inferred from homology"/>
<dbReference type="InterPro" id="IPR006782">
    <property type="entry name" value="PDGF_N"/>
</dbReference>
<dbReference type="EMBL" id="JAULUE010002052">
    <property type="protein sequence ID" value="KAK5898695.1"/>
    <property type="molecule type" value="Genomic_DNA"/>
</dbReference>
<evidence type="ECO:0000256" key="4">
    <source>
        <dbReference type="ARBA" id="ARBA00022525"/>
    </source>
</evidence>
<dbReference type="SUPFAM" id="SSF57501">
    <property type="entry name" value="Cystine-knot cytokines"/>
    <property type="match status" value="1"/>
</dbReference>
<sequence>MRAAVWLLLAGCVCTAAEEARLPRELLELLSGSEIRSISDLQRRLETQSVENEVMEETKHRYHKDVSHSASDLKRAHTHTHTRHRRSTVLEEALPAGCKIRSVVYQIPRSAVDSSAANFLLWPSCVELQRCTGCCNTGNMRCRAARTHTRTVKVAKVEFVRRRPKLREVQVKLEDHLECTCTNRRSAHTHTDNGEEEEEEEEEGEEIQYVRRLSLMENSSGRLKQDSLDLCFDEL</sequence>
<keyword evidence="7" id="KW-1015">Disulfide bond</keyword>
<organism evidence="17 18">
    <name type="scientific">Champsocephalus esox</name>
    <name type="common">pike icefish</name>
    <dbReference type="NCBI Taxonomy" id="159716"/>
    <lineage>
        <taxon>Eukaryota</taxon>
        <taxon>Metazoa</taxon>
        <taxon>Chordata</taxon>
        <taxon>Craniata</taxon>
        <taxon>Vertebrata</taxon>
        <taxon>Euteleostomi</taxon>
        <taxon>Actinopterygii</taxon>
        <taxon>Neopterygii</taxon>
        <taxon>Teleostei</taxon>
        <taxon>Neoteleostei</taxon>
        <taxon>Acanthomorphata</taxon>
        <taxon>Eupercaria</taxon>
        <taxon>Perciformes</taxon>
        <taxon>Notothenioidei</taxon>
        <taxon>Channichthyidae</taxon>
        <taxon>Champsocephalus</taxon>
    </lineage>
</organism>
<comment type="similarity">
    <text evidence="2 13">Belongs to the PDGF/VEGF growth factor family.</text>
</comment>
<dbReference type="PANTHER" id="PTHR11633">
    <property type="entry name" value="PLATELET-DERIVED GROWTH FACTOR"/>
    <property type="match status" value="1"/>
</dbReference>
<gene>
    <name evidence="17" type="ORF">CesoFtcFv8_008247</name>
</gene>
<dbReference type="InterPro" id="IPR000072">
    <property type="entry name" value="PDGF/VEGF_dom"/>
</dbReference>
<dbReference type="PANTHER" id="PTHR11633:SF3">
    <property type="entry name" value="PLATELET-DERIVED GROWTH FACTOR SUBUNIT A"/>
    <property type="match status" value="1"/>
</dbReference>
<keyword evidence="3" id="KW-0217">Developmental protein</keyword>